<dbReference type="GO" id="GO:0009055">
    <property type="term" value="F:electron transfer activity"/>
    <property type="evidence" value="ECO:0007669"/>
    <property type="project" value="InterPro"/>
</dbReference>
<protein>
    <recommendedName>
        <fullName evidence="6">Cytochrome c domain-containing protein</fullName>
    </recommendedName>
</protein>
<gene>
    <name evidence="7" type="ORF">A4H97_04030</name>
</gene>
<proteinExistence type="predicted"/>
<dbReference type="Pfam" id="PF00034">
    <property type="entry name" value="Cytochrom_C"/>
    <property type="match status" value="1"/>
</dbReference>
<evidence type="ECO:0000313" key="8">
    <source>
        <dbReference type="Proteomes" id="UP000192610"/>
    </source>
</evidence>
<dbReference type="InterPro" id="IPR009056">
    <property type="entry name" value="Cyt_c-like_dom"/>
</dbReference>
<feature type="domain" description="Cytochrome c" evidence="6">
    <location>
        <begin position="196"/>
        <end position="304"/>
    </location>
</feature>
<dbReference type="PANTHER" id="PTHR35008">
    <property type="entry name" value="BLL4482 PROTEIN-RELATED"/>
    <property type="match status" value="1"/>
</dbReference>
<keyword evidence="5" id="KW-0472">Membrane</keyword>
<dbReference type="InterPro" id="IPR051459">
    <property type="entry name" value="Cytochrome_c-type_DH"/>
</dbReference>
<keyword evidence="5" id="KW-0812">Transmembrane</keyword>
<evidence type="ECO:0000256" key="2">
    <source>
        <dbReference type="ARBA" id="ARBA00022723"/>
    </source>
</evidence>
<evidence type="ECO:0000313" key="7">
    <source>
        <dbReference type="EMBL" id="OQP50998.1"/>
    </source>
</evidence>
<dbReference type="GO" id="GO:0046872">
    <property type="term" value="F:metal ion binding"/>
    <property type="evidence" value="ECO:0007669"/>
    <property type="project" value="UniProtKB-KW"/>
</dbReference>
<dbReference type="PROSITE" id="PS51007">
    <property type="entry name" value="CYTC"/>
    <property type="match status" value="2"/>
</dbReference>
<feature type="domain" description="Cytochrome c" evidence="6">
    <location>
        <begin position="46"/>
        <end position="156"/>
    </location>
</feature>
<sequence>MIRKFLKWTGIVILSLVLIIIIVIASRQNLKFEAPYPNIKASTDSAVIAHGKEIAYGPAHCADCHFPGNADSVFKLGQEPALKGGHIFETPVGNFYVRNITSDSTTGIGRYTDGEIARILRHGVRPDGTAVIDFMPFHNMSDEDLTAVISFLRSTKPEKNAVPEHTVTMMGRVVKAFLLKPVGPSETVPKSIPRDSTAIYGKYLANSVANCVGCHTNRDMMTGAFIGEPFAGGMKFEEPGIPTLVSPNINLNTPGRIFGWSQNDFINRFRMGKLIPYSHMPWNSFKRMSDNDLKAIYNYLKTLPSTTAKADMKK</sequence>
<keyword evidence="3 4" id="KW-0408">Iron</keyword>
<dbReference type="PANTHER" id="PTHR35008:SF8">
    <property type="entry name" value="ALCOHOL DEHYDROGENASE CYTOCHROME C SUBUNIT"/>
    <property type="match status" value="1"/>
</dbReference>
<dbReference type="OrthoDB" id="9809720at2"/>
<dbReference type="STRING" id="354355.SAMN05660816_00130"/>
<dbReference type="SUPFAM" id="SSF46626">
    <property type="entry name" value="Cytochrome c"/>
    <property type="match status" value="2"/>
</dbReference>
<dbReference type="Gene3D" id="1.10.760.10">
    <property type="entry name" value="Cytochrome c-like domain"/>
    <property type="match status" value="2"/>
</dbReference>
<feature type="transmembrane region" description="Helical" evidence="5">
    <location>
        <begin position="6"/>
        <end position="25"/>
    </location>
</feature>
<dbReference type="InterPro" id="IPR036909">
    <property type="entry name" value="Cyt_c-like_dom_sf"/>
</dbReference>
<organism evidence="7 8">
    <name type="scientific">Niastella yeongjuensis</name>
    <dbReference type="NCBI Taxonomy" id="354355"/>
    <lineage>
        <taxon>Bacteria</taxon>
        <taxon>Pseudomonadati</taxon>
        <taxon>Bacteroidota</taxon>
        <taxon>Chitinophagia</taxon>
        <taxon>Chitinophagales</taxon>
        <taxon>Chitinophagaceae</taxon>
        <taxon>Niastella</taxon>
    </lineage>
</organism>
<evidence type="ECO:0000259" key="6">
    <source>
        <dbReference type="PROSITE" id="PS51007"/>
    </source>
</evidence>
<evidence type="ECO:0000256" key="1">
    <source>
        <dbReference type="ARBA" id="ARBA00022617"/>
    </source>
</evidence>
<dbReference type="Proteomes" id="UP000192610">
    <property type="component" value="Unassembled WGS sequence"/>
</dbReference>
<reference evidence="8" key="1">
    <citation type="submission" date="2016-04" db="EMBL/GenBank/DDBJ databases">
        <authorList>
            <person name="Chen L."/>
            <person name="Zhuang W."/>
            <person name="Wang G."/>
        </authorList>
    </citation>
    <scope>NUCLEOTIDE SEQUENCE [LARGE SCALE GENOMIC DNA]</scope>
    <source>
        <strain evidence="8">17621</strain>
    </source>
</reference>
<dbReference type="EMBL" id="LVXG01000012">
    <property type="protein sequence ID" value="OQP50998.1"/>
    <property type="molecule type" value="Genomic_DNA"/>
</dbReference>
<keyword evidence="8" id="KW-1185">Reference proteome</keyword>
<evidence type="ECO:0000256" key="5">
    <source>
        <dbReference type="SAM" id="Phobius"/>
    </source>
</evidence>
<keyword evidence="5" id="KW-1133">Transmembrane helix</keyword>
<keyword evidence="1 4" id="KW-0349">Heme</keyword>
<evidence type="ECO:0000256" key="3">
    <source>
        <dbReference type="ARBA" id="ARBA00023004"/>
    </source>
</evidence>
<dbReference type="RefSeq" id="WP_081199607.1">
    <property type="nucleotide sequence ID" value="NZ_FOCZ01000001.1"/>
</dbReference>
<accession>A0A1V9EY27</accession>
<name>A0A1V9EY27_9BACT</name>
<dbReference type="AlphaFoldDB" id="A0A1V9EY27"/>
<keyword evidence="2 4" id="KW-0479">Metal-binding</keyword>
<comment type="caution">
    <text evidence="7">The sequence shown here is derived from an EMBL/GenBank/DDBJ whole genome shotgun (WGS) entry which is preliminary data.</text>
</comment>
<evidence type="ECO:0000256" key="4">
    <source>
        <dbReference type="PROSITE-ProRule" id="PRU00433"/>
    </source>
</evidence>
<dbReference type="GO" id="GO:0020037">
    <property type="term" value="F:heme binding"/>
    <property type="evidence" value="ECO:0007669"/>
    <property type="project" value="InterPro"/>
</dbReference>